<feature type="transmembrane region" description="Helical" evidence="6">
    <location>
        <begin position="220"/>
        <end position="240"/>
    </location>
</feature>
<evidence type="ECO:0000256" key="1">
    <source>
        <dbReference type="ARBA" id="ARBA00004651"/>
    </source>
</evidence>
<dbReference type="RefSeq" id="WP_380046123.1">
    <property type="nucleotide sequence ID" value="NZ_JBHSOH010000004.1"/>
</dbReference>
<feature type="transmembrane region" description="Helical" evidence="6">
    <location>
        <begin position="20"/>
        <end position="40"/>
    </location>
</feature>
<dbReference type="PANTHER" id="PTHR42920:SF5">
    <property type="entry name" value="EAMA DOMAIN-CONTAINING PROTEIN"/>
    <property type="match status" value="1"/>
</dbReference>
<dbReference type="Pfam" id="PF00892">
    <property type="entry name" value="EamA"/>
    <property type="match status" value="2"/>
</dbReference>
<proteinExistence type="predicted"/>
<dbReference type="EMBL" id="JBHSOH010000004">
    <property type="protein sequence ID" value="MFC5847195.1"/>
    <property type="molecule type" value="Genomic_DNA"/>
</dbReference>
<dbReference type="InterPro" id="IPR000620">
    <property type="entry name" value="EamA_dom"/>
</dbReference>
<comment type="subcellular location">
    <subcellularLocation>
        <location evidence="1">Cell membrane</location>
        <topology evidence="1">Multi-pass membrane protein</topology>
    </subcellularLocation>
</comment>
<dbReference type="Gene3D" id="1.10.3730.20">
    <property type="match status" value="1"/>
</dbReference>
<comment type="caution">
    <text evidence="8">The sequence shown here is derived from an EMBL/GenBank/DDBJ whole genome shotgun (WGS) entry which is preliminary data.</text>
</comment>
<dbReference type="PANTHER" id="PTHR42920">
    <property type="entry name" value="OS03G0707200 PROTEIN-RELATED"/>
    <property type="match status" value="1"/>
</dbReference>
<feature type="transmembrane region" description="Helical" evidence="6">
    <location>
        <begin position="189"/>
        <end position="214"/>
    </location>
</feature>
<keyword evidence="2" id="KW-1003">Cell membrane</keyword>
<keyword evidence="3 6" id="KW-0812">Transmembrane</keyword>
<evidence type="ECO:0000259" key="7">
    <source>
        <dbReference type="Pfam" id="PF00892"/>
    </source>
</evidence>
<feature type="transmembrane region" description="Helical" evidence="6">
    <location>
        <begin position="158"/>
        <end position="177"/>
    </location>
</feature>
<dbReference type="InterPro" id="IPR051258">
    <property type="entry name" value="Diverse_Substrate_Transporter"/>
</dbReference>
<dbReference type="InterPro" id="IPR037185">
    <property type="entry name" value="EmrE-like"/>
</dbReference>
<feature type="transmembrane region" description="Helical" evidence="6">
    <location>
        <begin position="134"/>
        <end position="152"/>
    </location>
</feature>
<feature type="transmembrane region" description="Helical" evidence="6">
    <location>
        <begin position="81"/>
        <end position="100"/>
    </location>
</feature>
<evidence type="ECO:0000256" key="3">
    <source>
        <dbReference type="ARBA" id="ARBA00022692"/>
    </source>
</evidence>
<keyword evidence="4 6" id="KW-1133">Transmembrane helix</keyword>
<gene>
    <name evidence="8" type="ORF">ACFPQ6_02635</name>
</gene>
<reference evidence="9" key="1">
    <citation type="journal article" date="2019" name="Int. J. Syst. Evol. Microbiol.">
        <title>The Global Catalogue of Microorganisms (GCM) 10K type strain sequencing project: providing services to taxonomists for standard genome sequencing and annotation.</title>
        <authorList>
            <consortium name="The Broad Institute Genomics Platform"/>
            <consortium name="The Broad Institute Genome Sequencing Center for Infectious Disease"/>
            <person name="Wu L."/>
            <person name="Ma J."/>
        </authorList>
    </citation>
    <scope>NUCLEOTIDE SEQUENCE [LARGE SCALE GENOMIC DNA]</scope>
    <source>
        <strain evidence="9">CGMCC 1.15053</strain>
    </source>
</reference>
<feature type="domain" description="EamA" evidence="7">
    <location>
        <begin position="21"/>
        <end position="148"/>
    </location>
</feature>
<feature type="domain" description="EamA" evidence="7">
    <location>
        <begin position="159"/>
        <end position="291"/>
    </location>
</feature>
<dbReference type="Proteomes" id="UP001595979">
    <property type="component" value="Unassembled WGS sequence"/>
</dbReference>
<protein>
    <submittedName>
        <fullName evidence="8">EamA family transporter</fullName>
    </submittedName>
</protein>
<feature type="transmembrane region" description="Helical" evidence="6">
    <location>
        <begin position="52"/>
        <end position="69"/>
    </location>
</feature>
<name>A0ABW1DG87_9DEIO</name>
<dbReference type="SUPFAM" id="SSF103481">
    <property type="entry name" value="Multidrug resistance efflux transporter EmrE"/>
    <property type="match status" value="2"/>
</dbReference>
<evidence type="ECO:0000313" key="8">
    <source>
        <dbReference type="EMBL" id="MFC5847195.1"/>
    </source>
</evidence>
<evidence type="ECO:0000256" key="5">
    <source>
        <dbReference type="ARBA" id="ARBA00023136"/>
    </source>
</evidence>
<sequence length="305" mass="30277">MLKAAAPSPATSSPSLRGDLPGIALALLSAATSGTLGLWGKLATAAQLGTPTLLSWRFGLTALLLLALGQGRVPARERAKLLLLGAVYAGSTVAYFASLARISAGTAALLVYVAPAFVVLYGALAGSRPSPAQLGALLCSVLGLGVVVGVPGAADRDLLGVGLGALSGGLYGAYLFFSGRVAAGSAPLAVTTHVTLVSALTFAAIGALGGTLAVPQSLEHWGLILGMLLVPTLISMPALFSAVQRLGAARASLLTTTDPLWALLFAALLLDEPLGPSQLAGGALILGGALLAQGRPRAVGRPPVA</sequence>
<evidence type="ECO:0000313" key="9">
    <source>
        <dbReference type="Proteomes" id="UP001595979"/>
    </source>
</evidence>
<evidence type="ECO:0000256" key="6">
    <source>
        <dbReference type="SAM" id="Phobius"/>
    </source>
</evidence>
<feature type="transmembrane region" description="Helical" evidence="6">
    <location>
        <begin position="106"/>
        <end position="127"/>
    </location>
</feature>
<accession>A0ABW1DG87</accession>
<keyword evidence="5 6" id="KW-0472">Membrane</keyword>
<evidence type="ECO:0000256" key="2">
    <source>
        <dbReference type="ARBA" id="ARBA00022475"/>
    </source>
</evidence>
<organism evidence="8 9">
    <name type="scientific">Deinococcus petrolearius</name>
    <dbReference type="NCBI Taxonomy" id="1751295"/>
    <lineage>
        <taxon>Bacteria</taxon>
        <taxon>Thermotogati</taxon>
        <taxon>Deinococcota</taxon>
        <taxon>Deinococci</taxon>
        <taxon>Deinococcales</taxon>
        <taxon>Deinococcaceae</taxon>
        <taxon>Deinococcus</taxon>
    </lineage>
</organism>
<keyword evidence="9" id="KW-1185">Reference proteome</keyword>
<evidence type="ECO:0000256" key="4">
    <source>
        <dbReference type="ARBA" id="ARBA00022989"/>
    </source>
</evidence>